<keyword evidence="2" id="KW-1185">Reference proteome</keyword>
<comment type="caution">
    <text evidence="1">The sequence shown here is derived from an EMBL/GenBank/DDBJ whole genome shotgun (WGS) entry which is preliminary data.</text>
</comment>
<dbReference type="Proteomes" id="UP001472677">
    <property type="component" value="Unassembled WGS sequence"/>
</dbReference>
<gene>
    <name evidence="1" type="ORF">V6N12_023808</name>
</gene>
<name>A0ABR2FZP0_9ROSI</name>
<organism evidence="1 2">
    <name type="scientific">Hibiscus sabdariffa</name>
    <name type="common">roselle</name>
    <dbReference type="NCBI Taxonomy" id="183260"/>
    <lineage>
        <taxon>Eukaryota</taxon>
        <taxon>Viridiplantae</taxon>
        <taxon>Streptophyta</taxon>
        <taxon>Embryophyta</taxon>
        <taxon>Tracheophyta</taxon>
        <taxon>Spermatophyta</taxon>
        <taxon>Magnoliopsida</taxon>
        <taxon>eudicotyledons</taxon>
        <taxon>Gunneridae</taxon>
        <taxon>Pentapetalae</taxon>
        <taxon>rosids</taxon>
        <taxon>malvids</taxon>
        <taxon>Malvales</taxon>
        <taxon>Malvaceae</taxon>
        <taxon>Malvoideae</taxon>
        <taxon>Hibiscus</taxon>
    </lineage>
</organism>
<evidence type="ECO:0000313" key="1">
    <source>
        <dbReference type="EMBL" id="KAK8589411.1"/>
    </source>
</evidence>
<dbReference type="EMBL" id="JBBPBM010000004">
    <property type="protein sequence ID" value="KAK8589411.1"/>
    <property type="molecule type" value="Genomic_DNA"/>
</dbReference>
<reference evidence="1 2" key="1">
    <citation type="journal article" date="2024" name="G3 (Bethesda)">
        <title>Genome assembly of Hibiscus sabdariffa L. provides insights into metabolisms of medicinal natural products.</title>
        <authorList>
            <person name="Kim T."/>
        </authorList>
    </citation>
    <scope>NUCLEOTIDE SEQUENCE [LARGE SCALE GENOMIC DNA]</scope>
    <source>
        <strain evidence="1">TK-2024</strain>
        <tissue evidence="1">Old leaves</tissue>
    </source>
</reference>
<evidence type="ECO:0000313" key="2">
    <source>
        <dbReference type="Proteomes" id="UP001472677"/>
    </source>
</evidence>
<sequence>MYSDQNDDHYARNLNDRCRVHPKPELLQWEEEGSQPPHFGKMECFIVGGTNEAFRGAKIQRENVALLRQCQILKQESLDNPVKSNAFNLELKTSLLEVNNTSKQVADVMLRFRHRLSLSGVSCRNKKNASHNKSNLGSRFLRQF</sequence>
<accession>A0ABR2FZP0</accession>
<protein>
    <submittedName>
        <fullName evidence="1">Uncharacterized protein</fullName>
    </submittedName>
</protein>
<proteinExistence type="predicted"/>